<keyword evidence="1" id="KW-0472">Membrane</keyword>
<dbReference type="AlphaFoldDB" id="A0A7R7EL40"/>
<organism evidence="2 3">
    <name type="scientific">Anaeromicropila herbilytica</name>
    <dbReference type="NCBI Taxonomy" id="2785025"/>
    <lineage>
        <taxon>Bacteria</taxon>
        <taxon>Bacillati</taxon>
        <taxon>Bacillota</taxon>
        <taxon>Clostridia</taxon>
        <taxon>Lachnospirales</taxon>
        <taxon>Lachnospiraceae</taxon>
        <taxon>Anaeromicropila</taxon>
    </lineage>
</organism>
<evidence type="ECO:0000313" key="2">
    <source>
        <dbReference type="EMBL" id="BCN31030.1"/>
    </source>
</evidence>
<keyword evidence="1" id="KW-0812">Transmembrane</keyword>
<dbReference type="KEGG" id="ahb:bsdtb5_23250"/>
<sequence>MSWGQKSYFSVLSVYCCIIMNFGYLSLSKVYKTNLSYLLQASELAKILTHVPIFTMSLDKI</sequence>
<accession>A0A7R7EL40</accession>
<dbReference type="EMBL" id="AP024169">
    <property type="protein sequence ID" value="BCN31030.1"/>
    <property type="molecule type" value="Genomic_DNA"/>
</dbReference>
<evidence type="ECO:0000313" key="3">
    <source>
        <dbReference type="Proteomes" id="UP000595897"/>
    </source>
</evidence>
<reference evidence="2 3" key="1">
    <citation type="submission" date="2020-11" db="EMBL/GenBank/DDBJ databases">
        <title>Draft genome sequencing of a Lachnospiraceae strain isolated from anoxic soil subjected to BSD treatment.</title>
        <authorList>
            <person name="Uek A."/>
            <person name="Tonouchi A."/>
        </authorList>
    </citation>
    <scope>NUCLEOTIDE SEQUENCE [LARGE SCALE GENOMIC DNA]</scope>
    <source>
        <strain evidence="2 3">TB5</strain>
    </source>
</reference>
<feature type="transmembrane region" description="Helical" evidence="1">
    <location>
        <begin position="6"/>
        <end position="27"/>
    </location>
</feature>
<dbReference type="Proteomes" id="UP000595897">
    <property type="component" value="Chromosome"/>
</dbReference>
<evidence type="ECO:0000256" key="1">
    <source>
        <dbReference type="SAM" id="Phobius"/>
    </source>
</evidence>
<keyword evidence="3" id="KW-1185">Reference proteome</keyword>
<gene>
    <name evidence="2" type="ORF">bsdtb5_23250</name>
</gene>
<proteinExistence type="predicted"/>
<protein>
    <submittedName>
        <fullName evidence="2">Uncharacterized protein</fullName>
    </submittedName>
</protein>
<keyword evidence="1" id="KW-1133">Transmembrane helix</keyword>
<name>A0A7R7EL40_9FIRM</name>